<evidence type="ECO:0000256" key="5">
    <source>
        <dbReference type="SAM" id="MobiDB-lite"/>
    </source>
</evidence>
<dbReference type="GO" id="GO:0003735">
    <property type="term" value="F:structural constituent of ribosome"/>
    <property type="evidence" value="ECO:0007669"/>
    <property type="project" value="InterPro"/>
</dbReference>
<name>A0A1G4NUW5_9FLOR</name>
<sequence length="46" mass="5332">MTKGTLGGTNRKRIKTSGFRVRMKGPTGRRILKARRRKKRQKIGLH</sequence>
<dbReference type="HAMAP" id="MF_00391">
    <property type="entry name" value="Ribosomal_bL34"/>
    <property type="match status" value="1"/>
</dbReference>
<dbReference type="InterPro" id="IPR000271">
    <property type="entry name" value="Ribosomal_bL34"/>
</dbReference>
<dbReference type="GO" id="GO:0006412">
    <property type="term" value="P:translation"/>
    <property type="evidence" value="ECO:0007669"/>
    <property type="project" value="UniProtKB-UniRule"/>
</dbReference>
<keyword evidence="2 4" id="KW-0689">Ribosomal protein</keyword>
<comment type="similarity">
    <text evidence="1 4">Belongs to the bacterial ribosomal protein bL34 family.</text>
</comment>
<evidence type="ECO:0000256" key="1">
    <source>
        <dbReference type="ARBA" id="ARBA00010111"/>
    </source>
</evidence>
<protein>
    <recommendedName>
        <fullName evidence="4">Large ribosomal subunit protein bL34c</fullName>
    </recommendedName>
</protein>
<dbReference type="Gene3D" id="1.10.287.3980">
    <property type="match status" value="1"/>
</dbReference>
<dbReference type="InterPro" id="IPR020939">
    <property type="entry name" value="Ribosomal_bL34_CS"/>
</dbReference>
<feature type="compositionally biased region" description="Basic residues" evidence="5">
    <location>
        <begin position="30"/>
        <end position="46"/>
    </location>
</feature>
<reference evidence="6" key="1">
    <citation type="submission" date="2016-10" db="EMBL/GenBank/DDBJ databases">
        <title>Chloroplast genomes as a tool to resolve red algal phylogenies: a case study in the Nemaliales.</title>
        <authorList>
            <person name="Costa J.F."/>
            <person name="Lin S.M."/>
            <person name="Macaya E.C."/>
            <person name="Fernandez-Garcia C."/>
            <person name="Verbruggen H."/>
        </authorList>
    </citation>
    <scope>NUCLEOTIDE SEQUENCE</scope>
</reference>
<dbReference type="GO" id="GO:0005840">
    <property type="term" value="C:ribosome"/>
    <property type="evidence" value="ECO:0007669"/>
    <property type="project" value="UniProtKB-KW"/>
</dbReference>
<organism evidence="6">
    <name type="scientific">Liagora harveyana</name>
    <dbReference type="NCBI Taxonomy" id="406718"/>
    <lineage>
        <taxon>Eukaryota</taxon>
        <taxon>Rhodophyta</taxon>
        <taxon>Florideophyceae</taxon>
        <taxon>Nemaliophycidae</taxon>
        <taxon>Nemaliales</taxon>
        <taxon>Liagoraceae</taxon>
        <taxon>Liagora</taxon>
    </lineage>
</organism>
<gene>
    <name evidence="4 6" type="primary">rpl34</name>
    <name evidence="6" type="ORF">J0237_39</name>
</gene>
<geneLocation type="chloroplast" evidence="6"/>
<reference evidence="6" key="2">
    <citation type="submission" date="2016-10" db="EMBL/GenBank/DDBJ databases">
        <authorList>
            <person name="de Groot N.N."/>
        </authorList>
    </citation>
    <scope>NUCLEOTIDE SEQUENCE</scope>
</reference>
<feature type="region of interest" description="Disordered" evidence="5">
    <location>
        <begin position="1"/>
        <end position="46"/>
    </location>
</feature>
<evidence type="ECO:0000256" key="4">
    <source>
        <dbReference type="HAMAP-Rule" id="MF_00391"/>
    </source>
</evidence>
<keyword evidence="6" id="KW-0150">Chloroplast</keyword>
<keyword evidence="6" id="KW-0934">Plastid</keyword>
<dbReference type="GeneID" id="29999454"/>
<comment type="subcellular location">
    <subcellularLocation>
        <location evidence="4">Plastid</location>
        <location evidence="4">Chloroplast</location>
    </subcellularLocation>
</comment>
<dbReference type="NCBIfam" id="TIGR01030">
    <property type="entry name" value="rpmH_bact"/>
    <property type="match status" value="1"/>
</dbReference>
<dbReference type="AlphaFoldDB" id="A0A1G4NUW5"/>
<dbReference type="PROSITE" id="PS00784">
    <property type="entry name" value="RIBOSOMAL_L34"/>
    <property type="match status" value="1"/>
</dbReference>
<dbReference type="Pfam" id="PF00468">
    <property type="entry name" value="Ribosomal_L34"/>
    <property type="match status" value="1"/>
</dbReference>
<accession>A0A1G4NUW5</accession>
<dbReference type="GO" id="GO:0009507">
    <property type="term" value="C:chloroplast"/>
    <property type="evidence" value="ECO:0007669"/>
    <property type="project" value="UniProtKB-SubCell"/>
</dbReference>
<dbReference type="EMBL" id="LT622869">
    <property type="protein sequence ID" value="SCW22503.1"/>
    <property type="molecule type" value="Genomic_DNA"/>
</dbReference>
<evidence type="ECO:0000256" key="3">
    <source>
        <dbReference type="ARBA" id="ARBA00023274"/>
    </source>
</evidence>
<dbReference type="GO" id="GO:1990904">
    <property type="term" value="C:ribonucleoprotein complex"/>
    <property type="evidence" value="ECO:0007669"/>
    <property type="project" value="UniProtKB-KW"/>
</dbReference>
<evidence type="ECO:0000313" key="6">
    <source>
        <dbReference type="EMBL" id="SCW22503.1"/>
    </source>
</evidence>
<dbReference type="RefSeq" id="YP_009314249.1">
    <property type="nucleotide sequence ID" value="NC_031661.1"/>
</dbReference>
<proteinExistence type="inferred from homology"/>
<keyword evidence="3 4" id="KW-0687">Ribonucleoprotein</keyword>
<evidence type="ECO:0000256" key="2">
    <source>
        <dbReference type="ARBA" id="ARBA00022980"/>
    </source>
</evidence>